<evidence type="ECO:0000313" key="1">
    <source>
        <dbReference type="EMBL" id="CAF2061091.1"/>
    </source>
</evidence>
<dbReference type="Proteomes" id="UP001295469">
    <property type="component" value="Chromosome C06"/>
</dbReference>
<sequence>MVPHPDGSNRALSCLHSVDSILLWAFHPKFAQDGRLFASFNCDKSKWPGRTVRCSCNCDVNCDPSSRTPDSGSQSGPNR</sequence>
<gene>
    <name evidence="1" type="ORF">DARMORV10_C06P33120.1</name>
</gene>
<dbReference type="EMBL" id="HG994370">
    <property type="protein sequence ID" value="CAF2061091.1"/>
    <property type="molecule type" value="Genomic_DNA"/>
</dbReference>
<reference evidence="1" key="1">
    <citation type="submission" date="2021-01" db="EMBL/GenBank/DDBJ databases">
        <authorList>
            <consortium name="Genoscope - CEA"/>
            <person name="William W."/>
        </authorList>
    </citation>
    <scope>NUCLEOTIDE SEQUENCE</scope>
</reference>
<protein>
    <submittedName>
        <fullName evidence="1">(rape) hypothetical protein</fullName>
    </submittedName>
</protein>
<organism evidence="1">
    <name type="scientific">Brassica napus</name>
    <name type="common">Rape</name>
    <dbReference type="NCBI Taxonomy" id="3708"/>
    <lineage>
        <taxon>Eukaryota</taxon>
        <taxon>Viridiplantae</taxon>
        <taxon>Streptophyta</taxon>
        <taxon>Embryophyta</taxon>
        <taxon>Tracheophyta</taxon>
        <taxon>Spermatophyta</taxon>
        <taxon>Magnoliopsida</taxon>
        <taxon>eudicotyledons</taxon>
        <taxon>Gunneridae</taxon>
        <taxon>Pentapetalae</taxon>
        <taxon>rosids</taxon>
        <taxon>malvids</taxon>
        <taxon>Brassicales</taxon>
        <taxon>Brassicaceae</taxon>
        <taxon>Brassiceae</taxon>
        <taxon>Brassica</taxon>
    </lineage>
</organism>
<name>A0A816QMA9_BRANA</name>
<proteinExistence type="predicted"/>
<dbReference type="AlphaFoldDB" id="A0A816QMA9"/>
<accession>A0A816QMA9</accession>